<proteinExistence type="predicted"/>
<feature type="transmembrane region" description="Helical" evidence="1">
    <location>
        <begin position="343"/>
        <end position="364"/>
    </location>
</feature>
<keyword evidence="1" id="KW-1133">Transmembrane helix</keyword>
<dbReference type="InterPro" id="IPR000477">
    <property type="entry name" value="RT_dom"/>
</dbReference>
<evidence type="ECO:0000256" key="1">
    <source>
        <dbReference type="SAM" id="Phobius"/>
    </source>
</evidence>
<evidence type="ECO:0000313" key="4">
    <source>
        <dbReference type="Proteomes" id="UP001189429"/>
    </source>
</evidence>
<dbReference type="EMBL" id="CAUYUJ010000348">
    <property type="protein sequence ID" value="CAK0790062.1"/>
    <property type="molecule type" value="Genomic_DNA"/>
</dbReference>
<accession>A0ABN9PFE0</accession>
<gene>
    <name evidence="3" type="ORF">PCOR1329_LOCUS1432</name>
</gene>
<evidence type="ECO:0000259" key="2">
    <source>
        <dbReference type="Pfam" id="PF00078"/>
    </source>
</evidence>
<keyword evidence="1" id="KW-0812">Transmembrane</keyword>
<protein>
    <recommendedName>
        <fullName evidence="2">Reverse transcriptase domain-containing protein</fullName>
    </recommendedName>
</protein>
<name>A0ABN9PFE0_9DINO</name>
<reference evidence="3" key="1">
    <citation type="submission" date="2023-10" db="EMBL/GenBank/DDBJ databases">
        <authorList>
            <person name="Chen Y."/>
            <person name="Shah S."/>
            <person name="Dougan E. K."/>
            <person name="Thang M."/>
            <person name="Chan C."/>
        </authorList>
    </citation>
    <scope>NUCLEOTIDE SEQUENCE [LARGE SCALE GENOMIC DNA]</scope>
</reference>
<organism evidence="3 4">
    <name type="scientific">Prorocentrum cordatum</name>
    <dbReference type="NCBI Taxonomy" id="2364126"/>
    <lineage>
        <taxon>Eukaryota</taxon>
        <taxon>Sar</taxon>
        <taxon>Alveolata</taxon>
        <taxon>Dinophyceae</taxon>
        <taxon>Prorocentrales</taxon>
        <taxon>Prorocentraceae</taxon>
        <taxon>Prorocentrum</taxon>
    </lineage>
</organism>
<dbReference type="Proteomes" id="UP001189429">
    <property type="component" value="Unassembled WGS sequence"/>
</dbReference>
<keyword evidence="4" id="KW-1185">Reference proteome</keyword>
<dbReference type="Pfam" id="PF00078">
    <property type="entry name" value="RVT_1"/>
    <property type="match status" value="1"/>
</dbReference>
<keyword evidence="1" id="KW-0472">Membrane</keyword>
<evidence type="ECO:0000313" key="3">
    <source>
        <dbReference type="EMBL" id="CAK0790062.1"/>
    </source>
</evidence>
<comment type="caution">
    <text evidence="3">The sequence shown here is derived from an EMBL/GenBank/DDBJ whole genome shotgun (WGS) entry which is preliminary data.</text>
</comment>
<sequence length="1082" mass="120552">MQCIYPRLQEVPPTPRAAEHPGFAALQDHAIELSHAAAADRLEELRARQDSLPDEVYRQRRANILAHLSKLVPGASGSIQAVKDPESGDVVSDPSFIARVLSDHWQGTFKIQATDQTLRRKWLERCRGILTTSLADLTPSIEDGVIEPPDDFNLAFLICLPKGSGTALPSGTECYEPGNTRPLSVVDASNRILASIFRRALEKGCPLSPLLFAICADILLRELSRHLSGHEVVRAFADDTAAVIADYSVAVPVINKLFSEFEKRSRLALSIKKTVFIPLRRFQSESNVRSLIRELAPQWRDILISLRGKYLGYWAGPGAGNMTWEKPIEKFTKRVLIWAQRHLGFFLNIIVFNTLIISVLSFVMQLEDLPEDMDDIFSWALRRLAPGPGNWIMPEDFCNLREAFGFKLSFAQPRCVARAAKLRVIETVAPDCKERVEELRMLDEGVLQGPFGSWHANSFFAVLHRTEQQLENDGICRSRIRWCPPRVASAYLRTLFNGWVTRRRMKHAEKNGVDKPCQCFLGCESGDDSIEHYSVCPAVWGHLQRDRPVGLGVKMPPAMLSFFLLDPGTSEEDVLRLALLNYGVYRATNYLRFETTDTAGPAGPGALPTEVCGRLSERACALACTHGAPPPVPLLRLRRRCCDQWHRGGRTGGRESRAAVARAAERAQAKLCGRLAPYFTAGGGRRTLTCSQMLSSPMAALRALAALLALAAAASGLQQEGASGAAAASALQGRQLLAARAPLRRRLGRSEALGEIRSPGVGPPFESTNDTDRSVTISQWYGRLGNNIIQMVNAILFCQQWGYSKLILPPDRSHVRIFDLPENMNISYRTLGNKLDCNWNHLSTHYFFGRCFAVNKRLYHRTIKQYLRPYFTEKTITACQKEHARPFDGLTIHLRSGDTAKSTARTSSATQTAYASCNFFDTIVAERKFEAVRIVTEPDQSHPCIHLLRDRLPSMNVSFNLRNRSVEEDACALMNAKYLAVGSWSTFSQTLEMFNDKLDSLFWPVPPKGTMKMLDSHCVPVVNASLSKTYVYEISGMQGIHNNLGNAESVEYFTRNSSQGVKLVAVCDQEREVPFAGSVSLR</sequence>
<feature type="domain" description="Reverse transcriptase" evidence="2">
    <location>
        <begin position="199"/>
        <end position="313"/>
    </location>
</feature>